<keyword evidence="5" id="KW-0539">Nucleus</keyword>
<dbReference type="AlphaFoldDB" id="A0A1A8W781"/>
<sequence>MTEYWVSTKKHYCETCNCWISGHKVNIKNHEKSARHVENFKRLISESFKRKEQETKEKEFIEKELKKLDNVEKKFLSSLKGNEGVTQPPSSVTVNVPYSKGGSSSGNNAYQDNIHYHLGSKRPGNTNGNSADGKKWILMIHEDTGSLVFFNRLKNEITYEKPSDFYESLPEYETFSEQNGWFKYFDYNSCNFYYCNIYNGRSIWQYTAASIKSLIDFVKRCEDNVEKDEQYSNITDYSKINSSISKLPSKVNLNRSCYYAPFPQISTQMNHYTYSDLNLSNMHEGKITQQEKEEQPIPNSNTLISSTNRDCESKEQGDISKNYEKINDVFSLSSRNQNYGNAKDIGEESVYKTVEGCKEVIRRNKGDINMTDENSIINKDSEKVDYKNVTQEREQIKKEKNAHVEKENGKKKMCKNKSISFSFKNAKNASFSPDCKKEEDGGNTPNLPHLREEGWCTVQNDESSKPGEWQVVEGGKVNSITDENIEHIFYNIKSAEEIEDAEMKRMEEDLLNEYAAFDELYIKKKELENKELYLNQEFKFVNKPIYKKGISKNENKKVGFAKRTVRTMQNKKKISYILDVHACIYVYVNMSTNVNSHGHSYNFEVISRFPSTFYFVVEMLWGYRGDTVDMHRVQLSA</sequence>
<protein>
    <submittedName>
        <fullName evidence="9">U1 small nuclear ribonucleoprotein C, putative</fullName>
    </submittedName>
</protein>
<accession>A0A1A8W781</accession>
<feature type="region of interest" description="Disordered" evidence="7">
    <location>
        <begin position="288"/>
        <end position="317"/>
    </location>
</feature>
<keyword evidence="2" id="KW-0479">Metal-binding</keyword>
<dbReference type="GO" id="GO:0000398">
    <property type="term" value="P:mRNA splicing, via spliceosome"/>
    <property type="evidence" value="ECO:0007669"/>
    <property type="project" value="InterPro"/>
</dbReference>
<evidence type="ECO:0000256" key="4">
    <source>
        <dbReference type="ARBA" id="ARBA00022833"/>
    </source>
</evidence>
<evidence type="ECO:0000256" key="5">
    <source>
        <dbReference type="ARBA" id="ARBA00023242"/>
    </source>
</evidence>
<evidence type="ECO:0000256" key="6">
    <source>
        <dbReference type="SAM" id="Coils"/>
    </source>
</evidence>
<dbReference type="EMBL" id="FLQU01000601">
    <property type="protein sequence ID" value="SBS87841.1"/>
    <property type="molecule type" value="Genomic_DNA"/>
</dbReference>
<dbReference type="PANTHER" id="PTHR13173:SF10">
    <property type="entry name" value="WW DOMAIN-BINDING PROTEIN 4"/>
    <property type="match status" value="1"/>
</dbReference>
<dbReference type="InterPro" id="IPR040023">
    <property type="entry name" value="WBP4"/>
</dbReference>
<feature type="compositionally biased region" description="Polar residues" evidence="7">
    <location>
        <begin position="297"/>
        <end position="308"/>
    </location>
</feature>
<dbReference type="InterPro" id="IPR000690">
    <property type="entry name" value="Matrin/U1-C_Znf_C2H2"/>
</dbReference>
<proteinExistence type="predicted"/>
<evidence type="ECO:0000256" key="2">
    <source>
        <dbReference type="ARBA" id="ARBA00022723"/>
    </source>
</evidence>
<organism evidence="9 10">
    <name type="scientific">Plasmodium ovale curtisi</name>
    <dbReference type="NCBI Taxonomy" id="864141"/>
    <lineage>
        <taxon>Eukaryota</taxon>
        <taxon>Sar</taxon>
        <taxon>Alveolata</taxon>
        <taxon>Apicomplexa</taxon>
        <taxon>Aconoidasida</taxon>
        <taxon>Haemosporida</taxon>
        <taxon>Plasmodiidae</taxon>
        <taxon>Plasmodium</taxon>
        <taxon>Plasmodium (Plasmodium)</taxon>
    </lineage>
</organism>
<evidence type="ECO:0000259" key="8">
    <source>
        <dbReference type="PROSITE" id="PS50171"/>
    </source>
</evidence>
<dbReference type="GO" id="GO:0008270">
    <property type="term" value="F:zinc ion binding"/>
    <property type="evidence" value="ECO:0007669"/>
    <property type="project" value="UniProtKB-KW"/>
</dbReference>
<dbReference type="GO" id="GO:0071011">
    <property type="term" value="C:precatalytic spliceosome"/>
    <property type="evidence" value="ECO:0007669"/>
    <property type="project" value="TreeGrafter"/>
</dbReference>
<evidence type="ECO:0000256" key="3">
    <source>
        <dbReference type="ARBA" id="ARBA00022771"/>
    </source>
</evidence>
<dbReference type="GO" id="GO:0003723">
    <property type="term" value="F:RNA binding"/>
    <property type="evidence" value="ECO:0007669"/>
    <property type="project" value="TreeGrafter"/>
</dbReference>
<evidence type="ECO:0000313" key="9">
    <source>
        <dbReference type="EMBL" id="SBS87841.1"/>
    </source>
</evidence>
<keyword evidence="9" id="KW-0687">Ribonucleoprotein</keyword>
<evidence type="ECO:0000313" key="10">
    <source>
        <dbReference type="Proteomes" id="UP000078560"/>
    </source>
</evidence>
<keyword evidence="4" id="KW-0862">Zinc</keyword>
<reference evidence="10" key="1">
    <citation type="submission" date="2016-05" db="EMBL/GenBank/DDBJ databases">
        <authorList>
            <person name="Naeem Raeece"/>
        </authorList>
    </citation>
    <scope>NUCLEOTIDE SEQUENCE [LARGE SCALE GENOMIC DNA]</scope>
</reference>
<dbReference type="PANTHER" id="PTHR13173">
    <property type="entry name" value="WW DOMAIN BINDING PROTEIN 4"/>
    <property type="match status" value="1"/>
</dbReference>
<feature type="coiled-coil region" evidence="6">
    <location>
        <begin position="379"/>
        <end position="406"/>
    </location>
</feature>
<evidence type="ECO:0000256" key="1">
    <source>
        <dbReference type="ARBA" id="ARBA00004123"/>
    </source>
</evidence>
<comment type="subcellular location">
    <subcellularLocation>
        <location evidence="1">Nucleus</location>
    </subcellularLocation>
</comment>
<evidence type="ECO:0000256" key="7">
    <source>
        <dbReference type="SAM" id="MobiDB-lite"/>
    </source>
</evidence>
<keyword evidence="3" id="KW-0863">Zinc-finger</keyword>
<feature type="domain" description="Matrin-type" evidence="8">
    <location>
        <begin position="11"/>
        <end position="42"/>
    </location>
</feature>
<name>A0A1A8W781_PLAOA</name>
<dbReference type="PROSITE" id="PS50171">
    <property type="entry name" value="ZF_MATRIN"/>
    <property type="match status" value="1"/>
</dbReference>
<keyword evidence="6" id="KW-0175">Coiled coil</keyword>
<gene>
    <name evidence="9" type="ORF">POVCU2_0044800</name>
</gene>
<dbReference type="Proteomes" id="UP000078560">
    <property type="component" value="Unassembled WGS sequence"/>
</dbReference>